<dbReference type="EMBL" id="JAVDQA010000006">
    <property type="protein sequence ID" value="MDR6301387.1"/>
    <property type="molecule type" value="Genomic_DNA"/>
</dbReference>
<dbReference type="CDD" id="cd07185">
    <property type="entry name" value="OmpA_C-like"/>
    <property type="match status" value="1"/>
</dbReference>
<dbReference type="InterPro" id="IPR011990">
    <property type="entry name" value="TPR-like_helical_dom_sf"/>
</dbReference>
<dbReference type="Gene3D" id="2.60.40.1120">
    <property type="entry name" value="Carboxypeptidase-like, regulatory domain"/>
    <property type="match status" value="1"/>
</dbReference>
<keyword evidence="6" id="KW-0732">Signal</keyword>
<evidence type="ECO:0000256" key="2">
    <source>
        <dbReference type="ARBA" id="ARBA00023136"/>
    </source>
</evidence>
<evidence type="ECO:0000256" key="5">
    <source>
        <dbReference type="SAM" id="Coils"/>
    </source>
</evidence>
<dbReference type="SUPFAM" id="SSF82171">
    <property type="entry name" value="DPP6 N-terminal domain-like"/>
    <property type="match status" value="1"/>
</dbReference>
<organism evidence="8 9">
    <name type="scientific">Mesonia maritima</name>
    <dbReference type="NCBI Taxonomy" id="1793873"/>
    <lineage>
        <taxon>Bacteria</taxon>
        <taxon>Pseudomonadati</taxon>
        <taxon>Bacteroidota</taxon>
        <taxon>Flavobacteriia</taxon>
        <taxon>Flavobacteriales</taxon>
        <taxon>Flavobacteriaceae</taxon>
        <taxon>Mesonia</taxon>
    </lineage>
</organism>
<evidence type="ECO:0000256" key="1">
    <source>
        <dbReference type="ARBA" id="ARBA00004442"/>
    </source>
</evidence>
<protein>
    <submittedName>
        <fullName evidence="8">Outer membrane protein OmpA-like peptidoglycan-associated protein</fullName>
    </submittedName>
</protein>
<dbReference type="InterPro" id="IPR011042">
    <property type="entry name" value="6-blade_b-propeller_TolB-like"/>
</dbReference>
<dbReference type="InterPro" id="IPR006665">
    <property type="entry name" value="OmpA-like"/>
</dbReference>
<feature type="coiled-coil region" evidence="5">
    <location>
        <begin position="512"/>
        <end position="556"/>
    </location>
</feature>
<dbReference type="SUPFAM" id="SSF103088">
    <property type="entry name" value="OmpA-like"/>
    <property type="match status" value="1"/>
</dbReference>
<accession>A0ABU1K6Z6</accession>
<evidence type="ECO:0000256" key="3">
    <source>
        <dbReference type="ARBA" id="ARBA00023237"/>
    </source>
</evidence>
<dbReference type="SUPFAM" id="SSF49464">
    <property type="entry name" value="Carboxypeptidase regulatory domain-like"/>
    <property type="match status" value="1"/>
</dbReference>
<dbReference type="RefSeq" id="WP_309728755.1">
    <property type="nucleotide sequence ID" value="NZ_JAVDQA010000006.1"/>
</dbReference>
<evidence type="ECO:0000256" key="6">
    <source>
        <dbReference type="SAM" id="SignalP"/>
    </source>
</evidence>
<dbReference type="InterPro" id="IPR036737">
    <property type="entry name" value="OmpA-like_sf"/>
</dbReference>
<dbReference type="PANTHER" id="PTHR30329">
    <property type="entry name" value="STATOR ELEMENT OF FLAGELLAR MOTOR COMPLEX"/>
    <property type="match status" value="1"/>
</dbReference>
<feature type="signal peptide" evidence="6">
    <location>
        <begin position="1"/>
        <end position="23"/>
    </location>
</feature>
<keyword evidence="5" id="KW-0175">Coiled coil</keyword>
<evidence type="ECO:0000313" key="9">
    <source>
        <dbReference type="Proteomes" id="UP001257659"/>
    </source>
</evidence>
<dbReference type="PANTHER" id="PTHR30329:SF21">
    <property type="entry name" value="LIPOPROTEIN YIAD-RELATED"/>
    <property type="match status" value="1"/>
</dbReference>
<dbReference type="InterPro" id="IPR050330">
    <property type="entry name" value="Bact_OuterMem_StrucFunc"/>
</dbReference>
<dbReference type="PRINTS" id="PR01021">
    <property type="entry name" value="OMPADOMAIN"/>
</dbReference>
<dbReference type="InterPro" id="IPR011659">
    <property type="entry name" value="WD40"/>
</dbReference>
<dbReference type="PROSITE" id="PS51123">
    <property type="entry name" value="OMPA_2"/>
    <property type="match status" value="1"/>
</dbReference>
<dbReference type="InterPro" id="IPR008969">
    <property type="entry name" value="CarboxyPept-like_regulatory"/>
</dbReference>
<dbReference type="Gene3D" id="1.25.40.10">
    <property type="entry name" value="Tetratricopeptide repeat domain"/>
    <property type="match status" value="1"/>
</dbReference>
<dbReference type="Gene3D" id="3.30.1330.60">
    <property type="entry name" value="OmpA-like domain"/>
    <property type="match status" value="1"/>
</dbReference>
<keyword evidence="3" id="KW-0998">Cell outer membrane</keyword>
<dbReference type="Gene3D" id="2.120.10.30">
    <property type="entry name" value="TolB, C-terminal domain"/>
    <property type="match status" value="1"/>
</dbReference>
<dbReference type="Pfam" id="PF07676">
    <property type="entry name" value="PD40"/>
    <property type="match status" value="2"/>
</dbReference>
<dbReference type="Proteomes" id="UP001257659">
    <property type="component" value="Unassembled WGS sequence"/>
</dbReference>
<evidence type="ECO:0000259" key="7">
    <source>
        <dbReference type="PROSITE" id="PS51123"/>
    </source>
</evidence>
<evidence type="ECO:0000313" key="8">
    <source>
        <dbReference type="EMBL" id="MDR6301387.1"/>
    </source>
</evidence>
<keyword evidence="2 4" id="KW-0472">Membrane</keyword>
<evidence type="ECO:0000256" key="4">
    <source>
        <dbReference type="PROSITE-ProRule" id="PRU00473"/>
    </source>
</evidence>
<feature type="domain" description="OmpA-like" evidence="7">
    <location>
        <begin position="574"/>
        <end position="696"/>
    </location>
</feature>
<dbReference type="InterPro" id="IPR006664">
    <property type="entry name" value="OMP_bac"/>
</dbReference>
<comment type="subcellular location">
    <subcellularLocation>
        <location evidence="1">Cell outer membrane</location>
    </subcellularLocation>
</comment>
<keyword evidence="9" id="KW-1185">Reference proteome</keyword>
<name>A0ABU1K6Z6_9FLAO</name>
<reference evidence="8 9" key="1">
    <citation type="submission" date="2023-07" db="EMBL/GenBank/DDBJ databases">
        <title>Genomic Encyclopedia of Type Strains, Phase IV (KMG-IV): sequencing the most valuable type-strain genomes for metagenomic binning, comparative biology and taxonomic classification.</title>
        <authorList>
            <person name="Goeker M."/>
        </authorList>
    </citation>
    <scope>NUCLEOTIDE SEQUENCE [LARGE SCALE GENOMIC DNA]</scope>
    <source>
        <strain evidence="8 9">DSM 102814</strain>
    </source>
</reference>
<dbReference type="SUPFAM" id="SSF48452">
    <property type="entry name" value="TPR-like"/>
    <property type="match status" value="1"/>
</dbReference>
<comment type="caution">
    <text evidence="8">The sequence shown here is derived from an EMBL/GenBank/DDBJ whole genome shotgun (WGS) entry which is preliminary data.</text>
</comment>
<proteinExistence type="predicted"/>
<gene>
    <name evidence="8" type="ORF">GGR31_002056</name>
</gene>
<sequence length="696" mass="80964">MNRFLRFFLFSIVFLSFTSLTKAQDFRVKKANQYFYKTYYSKAIPLYEEVISKYQTPEILLNLADSYYFTFEVKKAARYYKIFAARYPEKFDKQHQFQFIQTLKALGNYQEAEKISLDFSYKTEEEQQKYRQRLQYLENVKAIGNRFKIKNLPLNTENSEFGGTILNDQFVFASAEKKQGLFDKVFYWNNSPYLNLYKIPEAELNTASEAKLFSENLTTRFHESNAVFSADGNTVYFTRNNYLNGKKKRDSTKVTQLQIYKAELKNGKWQNVTSLPINSDHYSTEHPALSPDGKTLYFASNKPGGFGSFDLYKVNTNDFKNPENLGPKINTKHKEQFPFIDEEGNLYFASDGHPGFGFLDIFIAKAEENSFSKPDNIGLPTNSGYDDFAFFKNLKNASGYFSSNRPGGKGSDDIYQFQETLPLLIEDCYQFITGTVYDKTTGELLANSTVKLIQNSIIKDSIITGEKANFNFKVNCNNSYVLIGSKKNYQNDTIQLKTSSIRKKEQKADLRLLSEAEKIRIKEENLARKQRELEAQKEAEKIAEQKRIEAEKAAKKERITKIVVEEEAIIKDEKKDRFLIKTEPIYFDYDLWYIRKESRVVLDKVIALLKKYPTMKLEIGTHTDIRGNNKYNMNLSQKRSNSVMEYFNEKGININRITAKGYGETQPIIYCETEDSCTEEQHEINRRCEFVILSFE</sequence>
<dbReference type="Pfam" id="PF00691">
    <property type="entry name" value="OmpA"/>
    <property type="match status" value="1"/>
</dbReference>
<feature type="chain" id="PRO_5046510425" evidence="6">
    <location>
        <begin position="24"/>
        <end position="696"/>
    </location>
</feature>